<comment type="caution">
    <text evidence="1">The sequence shown here is derived from an EMBL/GenBank/DDBJ whole genome shotgun (WGS) entry which is preliminary data.</text>
</comment>
<protein>
    <submittedName>
        <fullName evidence="1">Uncharacterized protein</fullName>
    </submittedName>
</protein>
<name>A0ACB9ZY65_CATRO</name>
<evidence type="ECO:0000313" key="1">
    <source>
        <dbReference type="EMBL" id="KAI5653205.1"/>
    </source>
</evidence>
<organism evidence="1 2">
    <name type="scientific">Catharanthus roseus</name>
    <name type="common">Madagascar periwinkle</name>
    <name type="synonym">Vinca rosea</name>
    <dbReference type="NCBI Taxonomy" id="4058"/>
    <lineage>
        <taxon>Eukaryota</taxon>
        <taxon>Viridiplantae</taxon>
        <taxon>Streptophyta</taxon>
        <taxon>Embryophyta</taxon>
        <taxon>Tracheophyta</taxon>
        <taxon>Spermatophyta</taxon>
        <taxon>Magnoliopsida</taxon>
        <taxon>eudicotyledons</taxon>
        <taxon>Gunneridae</taxon>
        <taxon>Pentapetalae</taxon>
        <taxon>asterids</taxon>
        <taxon>lamiids</taxon>
        <taxon>Gentianales</taxon>
        <taxon>Apocynaceae</taxon>
        <taxon>Rauvolfioideae</taxon>
        <taxon>Vinceae</taxon>
        <taxon>Catharanthinae</taxon>
        <taxon>Catharanthus</taxon>
    </lineage>
</organism>
<accession>A0ACB9ZY65</accession>
<proteinExistence type="predicted"/>
<sequence>MMNFPKIERVSPMLLGFFTLLRLRFFKEGGDPWEGIHSKLQSKWIYIKVAVTHSISSRKSEYPSIDETLRSIQKSIERLVRDVEDLKKDKSSATIEQRLDINHKLEMEEEEDKVEEDIIDPHEEALRQEA</sequence>
<dbReference type="Proteomes" id="UP001060085">
    <property type="component" value="Linkage Group LG07"/>
</dbReference>
<keyword evidence="2" id="KW-1185">Reference proteome</keyword>
<gene>
    <name evidence="1" type="ORF">M9H77_30392</name>
</gene>
<evidence type="ECO:0000313" key="2">
    <source>
        <dbReference type="Proteomes" id="UP001060085"/>
    </source>
</evidence>
<dbReference type="EMBL" id="CM044707">
    <property type="protein sequence ID" value="KAI5653205.1"/>
    <property type="molecule type" value="Genomic_DNA"/>
</dbReference>
<reference evidence="2" key="1">
    <citation type="journal article" date="2023" name="Nat. Plants">
        <title>Single-cell RNA sequencing provides a high-resolution roadmap for understanding the multicellular compartmentation of specialized metabolism.</title>
        <authorList>
            <person name="Sun S."/>
            <person name="Shen X."/>
            <person name="Li Y."/>
            <person name="Li Y."/>
            <person name="Wang S."/>
            <person name="Li R."/>
            <person name="Zhang H."/>
            <person name="Shen G."/>
            <person name="Guo B."/>
            <person name="Wei J."/>
            <person name="Xu J."/>
            <person name="St-Pierre B."/>
            <person name="Chen S."/>
            <person name="Sun C."/>
        </authorList>
    </citation>
    <scope>NUCLEOTIDE SEQUENCE [LARGE SCALE GENOMIC DNA]</scope>
</reference>